<evidence type="ECO:0008006" key="3">
    <source>
        <dbReference type="Google" id="ProtNLM"/>
    </source>
</evidence>
<evidence type="ECO:0000313" key="2">
    <source>
        <dbReference type="Proteomes" id="UP001242368"/>
    </source>
</evidence>
<sequence length="176" mass="20725">MTRKILIFVLMILLYSCKKEVDKDAIYKDLKISSENPQPPYNQLKYKIIFPDTIQLNKPYEATIVFESDFDTIIEPIQYIEKIDTTRVRTIIFYQFEPIESSKKTKGNFVVKDSVFVPNKEFSVKNIVFKEKGAFTFCGLINDVIVFEFYDDRGKRDSVHIARRKQQIFKNVVVID</sequence>
<comment type="caution">
    <text evidence="1">The sequence shown here is derived from an EMBL/GenBank/DDBJ whole genome shotgun (WGS) entry which is preliminary data.</text>
</comment>
<dbReference type="RefSeq" id="WP_290362168.1">
    <property type="nucleotide sequence ID" value="NZ_JAUFQU010000001.1"/>
</dbReference>
<gene>
    <name evidence="1" type="ORF">QW060_02670</name>
</gene>
<dbReference type="Proteomes" id="UP001242368">
    <property type="component" value="Unassembled WGS sequence"/>
</dbReference>
<evidence type="ECO:0000313" key="1">
    <source>
        <dbReference type="EMBL" id="MDN3706031.1"/>
    </source>
</evidence>
<keyword evidence="2" id="KW-1185">Reference proteome</keyword>
<dbReference type="PROSITE" id="PS51257">
    <property type="entry name" value="PROKAR_LIPOPROTEIN"/>
    <property type="match status" value="1"/>
</dbReference>
<accession>A0ABT8CPF1</accession>
<proteinExistence type="predicted"/>
<reference evidence="2" key="1">
    <citation type="journal article" date="2019" name="Int. J. Syst. Evol. Microbiol.">
        <title>The Global Catalogue of Microorganisms (GCM) 10K type strain sequencing project: providing services to taxonomists for standard genome sequencing and annotation.</title>
        <authorList>
            <consortium name="The Broad Institute Genomics Platform"/>
            <consortium name="The Broad Institute Genome Sequencing Center for Infectious Disease"/>
            <person name="Wu L."/>
            <person name="Ma J."/>
        </authorList>
    </citation>
    <scope>NUCLEOTIDE SEQUENCE [LARGE SCALE GENOMIC DNA]</scope>
    <source>
        <strain evidence="2">CECT 7184</strain>
    </source>
</reference>
<dbReference type="EMBL" id="JAUFQU010000001">
    <property type="protein sequence ID" value="MDN3706031.1"/>
    <property type="molecule type" value="Genomic_DNA"/>
</dbReference>
<name>A0ABT8CPF1_9FLAO</name>
<organism evidence="1 2">
    <name type="scientific">Paenimyroides ceti</name>
    <dbReference type="NCBI Taxonomy" id="395087"/>
    <lineage>
        <taxon>Bacteria</taxon>
        <taxon>Pseudomonadati</taxon>
        <taxon>Bacteroidota</taxon>
        <taxon>Flavobacteriia</taxon>
        <taxon>Flavobacteriales</taxon>
        <taxon>Flavobacteriaceae</taxon>
        <taxon>Paenimyroides</taxon>
    </lineage>
</organism>
<protein>
    <recommendedName>
        <fullName evidence="3">Lipoprotein</fullName>
    </recommendedName>
</protein>